<dbReference type="EMBL" id="CM055111">
    <property type="protein sequence ID" value="KAJ7520166.1"/>
    <property type="molecule type" value="Genomic_DNA"/>
</dbReference>
<dbReference type="Proteomes" id="UP001162992">
    <property type="component" value="Chromosome 20"/>
</dbReference>
<comment type="caution">
    <text evidence="1">The sequence shown here is derived from an EMBL/GenBank/DDBJ whole genome shotgun (WGS) entry which is preliminary data.</text>
</comment>
<name>A0ACC2ARL8_DIPCM</name>
<gene>
    <name evidence="1" type="ORF">O6H91_20G070200</name>
</gene>
<protein>
    <submittedName>
        <fullName evidence="1">Uncharacterized protein</fullName>
    </submittedName>
</protein>
<evidence type="ECO:0000313" key="2">
    <source>
        <dbReference type="Proteomes" id="UP001162992"/>
    </source>
</evidence>
<evidence type="ECO:0000313" key="1">
    <source>
        <dbReference type="EMBL" id="KAJ7520166.1"/>
    </source>
</evidence>
<proteinExistence type="predicted"/>
<accession>A0ACC2ARL8</accession>
<keyword evidence="2" id="KW-1185">Reference proteome</keyword>
<reference evidence="2" key="1">
    <citation type="journal article" date="2024" name="Proc. Natl. Acad. Sci. U.S.A.">
        <title>Extraordinary preservation of gene collinearity over three hundred million years revealed in homosporous lycophytes.</title>
        <authorList>
            <person name="Li C."/>
            <person name="Wickell D."/>
            <person name="Kuo L.Y."/>
            <person name="Chen X."/>
            <person name="Nie B."/>
            <person name="Liao X."/>
            <person name="Peng D."/>
            <person name="Ji J."/>
            <person name="Jenkins J."/>
            <person name="Williams M."/>
            <person name="Shu S."/>
            <person name="Plott C."/>
            <person name="Barry K."/>
            <person name="Rajasekar S."/>
            <person name="Grimwood J."/>
            <person name="Han X."/>
            <person name="Sun S."/>
            <person name="Hou Z."/>
            <person name="He W."/>
            <person name="Dai G."/>
            <person name="Sun C."/>
            <person name="Schmutz J."/>
            <person name="Leebens-Mack J.H."/>
            <person name="Li F.W."/>
            <person name="Wang L."/>
        </authorList>
    </citation>
    <scope>NUCLEOTIDE SEQUENCE [LARGE SCALE GENOMIC DNA]</scope>
    <source>
        <strain evidence="2">cv. PW_Plant_1</strain>
    </source>
</reference>
<organism evidence="1 2">
    <name type="scientific">Diphasiastrum complanatum</name>
    <name type="common">Issler's clubmoss</name>
    <name type="synonym">Lycopodium complanatum</name>
    <dbReference type="NCBI Taxonomy" id="34168"/>
    <lineage>
        <taxon>Eukaryota</taxon>
        <taxon>Viridiplantae</taxon>
        <taxon>Streptophyta</taxon>
        <taxon>Embryophyta</taxon>
        <taxon>Tracheophyta</taxon>
        <taxon>Lycopodiopsida</taxon>
        <taxon>Lycopodiales</taxon>
        <taxon>Lycopodiaceae</taxon>
        <taxon>Lycopodioideae</taxon>
        <taxon>Diphasiastrum</taxon>
    </lineage>
</organism>
<sequence>MRSWSSRALEIVAASSSLNSEILSHITALKSSYVSFPLLSNGHVESIFARLFRSLPAVEFRRECLGMADGGTVALDWPIGGAGGDMWNTKLSEDAPALILLPGLTGGSGDTYVRHFLVRARQHGWNATVFNSRGCAASPVTSPQFYSASFTEDLREVVKHVSNCFPRSPVYAVGWSLGANILVRYLGEESEKCTLTGAVSLCNPYDLVIADKNFQKGFNKVYDKRLAKSLRNSLKKHAALFEGIGGAYDVQKAIQAKSIREYDDGLTKVSFGYKTVDDYYFDSSSSRSVKDVKVPLLCIQAETDPIAPSCAIPRAEILKNPHCLLVITPTGGHLGWVAGNDGPFGSPWTDSVVMDYLQYIELLRKNKSTALCN</sequence>